<feature type="disulfide bond" evidence="8">
    <location>
        <begin position="358"/>
        <end position="367"/>
    </location>
</feature>
<evidence type="ECO:0000256" key="11">
    <source>
        <dbReference type="SAM" id="SignalP"/>
    </source>
</evidence>
<reference evidence="14" key="1">
    <citation type="submission" date="2024-02" db="UniProtKB">
        <authorList>
            <consortium name="WormBaseParasite"/>
        </authorList>
    </citation>
    <scope>IDENTIFICATION</scope>
</reference>
<dbReference type="FunFam" id="2.10.25.10:FF:000064">
    <property type="entry name" value="Delta-like protein"/>
    <property type="match status" value="1"/>
</dbReference>
<dbReference type="Pfam" id="PF00008">
    <property type="entry name" value="EGF"/>
    <property type="match status" value="3"/>
</dbReference>
<name>A0AAF3J3Z1_9BILA</name>
<keyword evidence="10" id="KW-0812">Transmembrane</keyword>
<feature type="disulfide bond" evidence="8">
    <location>
        <begin position="274"/>
        <end position="283"/>
    </location>
</feature>
<keyword evidence="10" id="KW-0472">Membrane</keyword>
<feature type="domain" description="EGF-like" evidence="12">
    <location>
        <begin position="332"/>
        <end position="368"/>
    </location>
</feature>
<dbReference type="PROSITE" id="PS01186">
    <property type="entry name" value="EGF_2"/>
    <property type="match status" value="4"/>
</dbReference>
<evidence type="ECO:0000313" key="14">
    <source>
        <dbReference type="WBParaSite" id="MBELARI_LOCUS14724"/>
    </source>
</evidence>
<evidence type="ECO:0000256" key="9">
    <source>
        <dbReference type="SAM" id="MobiDB-lite"/>
    </source>
</evidence>
<feature type="region of interest" description="Disordered" evidence="9">
    <location>
        <begin position="441"/>
        <end position="461"/>
    </location>
</feature>
<dbReference type="GO" id="GO:0016020">
    <property type="term" value="C:membrane"/>
    <property type="evidence" value="ECO:0007669"/>
    <property type="project" value="InterPro"/>
</dbReference>
<keyword evidence="10" id="KW-1133">Transmembrane helix</keyword>
<keyword evidence="13" id="KW-1185">Reference proteome</keyword>
<dbReference type="PROSITE" id="PS50026">
    <property type="entry name" value="EGF_3"/>
    <property type="match status" value="5"/>
</dbReference>
<evidence type="ECO:0000256" key="5">
    <source>
        <dbReference type="ARBA" id="ARBA00022729"/>
    </source>
</evidence>
<evidence type="ECO:0000256" key="1">
    <source>
        <dbReference type="ARBA" id="ARBA00004613"/>
    </source>
</evidence>
<evidence type="ECO:0000313" key="13">
    <source>
        <dbReference type="Proteomes" id="UP000887575"/>
    </source>
</evidence>
<feature type="domain" description="EGF-like" evidence="12">
    <location>
        <begin position="246"/>
        <end position="284"/>
    </location>
</feature>
<comment type="subcellular location">
    <subcellularLocation>
        <location evidence="1">Secreted</location>
    </subcellularLocation>
</comment>
<dbReference type="InterPro" id="IPR001881">
    <property type="entry name" value="EGF-like_Ca-bd_dom"/>
</dbReference>
<evidence type="ECO:0000256" key="4">
    <source>
        <dbReference type="ARBA" id="ARBA00022536"/>
    </source>
</evidence>
<dbReference type="WBParaSite" id="MBELARI_LOCUS14724">
    <property type="protein sequence ID" value="MBELARI_LOCUS14724"/>
    <property type="gene ID" value="MBELARI_LOCUS14724"/>
</dbReference>
<keyword evidence="7 8" id="KW-1015">Disulfide bond</keyword>
<dbReference type="GO" id="GO:0005509">
    <property type="term" value="F:calcium ion binding"/>
    <property type="evidence" value="ECO:0007669"/>
    <property type="project" value="InterPro"/>
</dbReference>
<keyword evidence="2" id="KW-0217">Developmental protein</keyword>
<comment type="caution">
    <text evidence="8">Lacks conserved residue(s) required for the propagation of feature annotation.</text>
</comment>
<dbReference type="InterPro" id="IPR001774">
    <property type="entry name" value="DSL"/>
</dbReference>
<proteinExistence type="predicted"/>
<feature type="domain" description="EGF-like" evidence="12">
    <location>
        <begin position="287"/>
        <end position="325"/>
    </location>
</feature>
<dbReference type="SUPFAM" id="SSF57196">
    <property type="entry name" value="EGF/Laminin"/>
    <property type="match status" value="3"/>
</dbReference>
<dbReference type="FunFam" id="2.10.25.10:FF:000053">
    <property type="entry name" value="Slit guidance ligand 2"/>
    <property type="match status" value="1"/>
</dbReference>
<organism evidence="13 14">
    <name type="scientific">Mesorhabditis belari</name>
    <dbReference type="NCBI Taxonomy" id="2138241"/>
    <lineage>
        <taxon>Eukaryota</taxon>
        <taxon>Metazoa</taxon>
        <taxon>Ecdysozoa</taxon>
        <taxon>Nematoda</taxon>
        <taxon>Chromadorea</taxon>
        <taxon>Rhabditida</taxon>
        <taxon>Rhabditina</taxon>
        <taxon>Rhabditomorpha</taxon>
        <taxon>Rhabditoidea</taxon>
        <taxon>Rhabditidae</taxon>
        <taxon>Mesorhabditinae</taxon>
        <taxon>Mesorhabditis</taxon>
    </lineage>
</organism>
<dbReference type="PANTHER" id="PTHR24044">
    <property type="entry name" value="NOTCH LIGAND FAMILY MEMBER"/>
    <property type="match status" value="1"/>
</dbReference>
<dbReference type="Proteomes" id="UP000887575">
    <property type="component" value="Unassembled WGS sequence"/>
</dbReference>
<dbReference type="Pfam" id="PF01414">
    <property type="entry name" value="DSL"/>
    <property type="match status" value="1"/>
</dbReference>
<evidence type="ECO:0000256" key="3">
    <source>
        <dbReference type="ARBA" id="ARBA00022525"/>
    </source>
</evidence>
<dbReference type="CDD" id="cd00054">
    <property type="entry name" value="EGF_CA"/>
    <property type="match status" value="3"/>
</dbReference>
<feature type="disulfide bond" evidence="8">
    <location>
        <begin position="234"/>
        <end position="243"/>
    </location>
</feature>
<dbReference type="Gene3D" id="2.10.25.10">
    <property type="entry name" value="Laminin"/>
    <property type="match status" value="4"/>
</dbReference>
<feature type="chain" id="PRO_5042024877" description="EGF-like domain-containing protein" evidence="11">
    <location>
        <begin position="18"/>
        <end position="526"/>
    </location>
</feature>
<dbReference type="FunFam" id="2.10.25.10:FF:000294">
    <property type="entry name" value="Delta-like protein"/>
    <property type="match status" value="1"/>
</dbReference>
<feature type="disulfide bond" evidence="8">
    <location>
        <begin position="315"/>
        <end position="324"/>
    </location>
</feature>
<feature type="disulfide bond" evidence="8">
    <location>
        <begin position="201"/>
        <end position="210"/>
    </location>
</feature>
<keyword evidence="4 8" id="KW-0245">EGF-like domain</keyword>
<dbReference type="InterPro" id="IPR050906">
    <property type="entry name" value="Notch_signaling"/>
</dbReference>
<keyword evidence="3" id="KW-0964">Secreted</keyword>
<dbReference type="PROSITE" id="PS00022">
    <property type="entry name" value="EGF_1"/>
    <property type="match status" value="5"/>
</dbReference>
<protein>
    <recommendedName>
        <fullName evidence="12">EGF-like domain-containing protein</fullName>
    </recommendedName>
</protein>
<dbReference type="AlphaFoldDB" id="A0AAF3J3Z1"/>
<feature type="signal peptide" evidence="11">
    <location>
        <begin position="1"/>
        <end position="17"/>
    </location>
</feature>
<dbReference type="SMART" id="SM00179">
    <property type="entry name" value="EGF_CA"/>
    <property type="match status" value="3"/>
</dbReference>
<dbReference type="GO" id="GO:0007154">
    <property type="term" value="P:cell communication"/>
    <property type="evidence" value="ECO:0007669"/>
    <property type="project" value="InterPro"/>
</dbReference>
<evidence type="ECO:0000259" key="12">
    <source>
        <dbReference type="PROSITE" id="PS50026"/>
    </source>
</evidence>
<dbReference type="Pfam" id="PF12661">
    <property type="entry name" value="hEGF"/>
    <property type="match status" value="1"/>
</dbReference>
<dbReference type="SMART" id="SM00181">
    <property type="entry name" value="EGF"/>
    <property type="match status" value="6"/>
</dbReference>
<evidence type="ECO:0000256" key="6">
    <source>
        <dbReference type="ARBA" id="ARBA00022737"/>
    </source>
</evidence>
<evidence type="ECO:0000256" key="2">
    <source>
        <dbReference type="ARBA" id="ARBA00022473"/>
    </source>
</evidence>
<dbReference type="Pfam" id="PF21700">
    <property type="entry name" value="EGF_DL_JAG"/>
    <property type="match status" value="1"/>
</dbReference>
<sequence length="526" mass="58286">MLLLRLGLIVLLQVTNASIATFEVKLLKKSDFEMVDSIETIKFCLRPFVELSIIHEECPLGQRIIRKNDFLTFTTIQIPLPPRIHVWQGGYALLVNVTFTNRATLQLRTIGNLSGYGEWKDTQLREINENVYLKGSTRLICTSGFYGPRCSRRCLETEKYKCSPDGIKVCTPEWTGDQCEKAFCPSGCNNGTCSLPGKCRCDPGFSGEKCDQCKPVSGCAHGKCANGQPNTCQCEKGWSGPLCDYDLEYCTRNEPCENGGLCRNEGPKQFTCECPPGYSGQKCEIPVANPCLVEGICSNGGKCSSPAPGAYKCDCPNGFSGEHCQIANFQPTINPCLLNPCQNGATCLEIAEMAKCRCLQGFYGRFCELQSESEKSIDELSAVTLTPAIVIIWIAAFLVLSISIYSLCKLACKRGKFYSKQNCLNAARSRIYKALPGNKEIHPEHNQLSKSDPEKAGSDFSSEVRYSTTPRRIDGKNLANHQLIPEIPDESVIYSEIVHSPRKTRETLENDPEISMICKKIPLRFA</sequence>
<keyword evidence="5 11" id="KW-0732">Signal</keyword>
<feature type="transmembrane region" description="Helical" evidence="10">
    <location>
        <begin position="385"/>
        <end position="408"/>
    </location>
</feature>
<dbReference type="PANTHER" id="PTHR24044:SF420">
    <property type="entry name" value="DELTA AND NOTCH-LIKE EPIDERMAL GROWTH FACTOR-RELATED RECEPTOR ISOFORM X1"/>
    <property type="match status" value="1"/>
</dbReference>
<keyword evidence="6" id="KW-0677">Repeat</keyword>
<feature type="compositionally biased region" description="Basic and acidic residues" evidence="9">
    <location>
        <begin position="441"/>
        <end position="457"/>
    </location>
</feature>
<evidence type="ECO:0000256" key="7">
    <source>
        <dbReference type="ARBA" id="ARBA00023157"/>
    </source>
</evidence>
<dbReference type="GO" id="GO:0005576">
    <property type="term" value="C:extracellular region"/>
    <property type="evidence" value="ECO:0007669"/>
    <property type="project" value="UniProtKB-SubCell"/>
</dbReference>
<dbReference type="InterPro" id="IPR013032">
    <property type="entry name" value="EGF-like_CS"/>
</dbReference>
<dbReference type="GO" id="GO:0005112">
    <property type="term" value="F:Notch binding"/>
    <property type="evidence" value="ECO:0007669"/>
    <property type="project" value="TreeGrafter"/>
</dbReference>
<dbReference type="Gene3D" id="2.10.25.140">
    <property type="match status" value="1"/>
</dbReference>
<feature type="domain" description="EGF-like" evidence="12">
    <location>
        <begin position="215"/>
        <end position="244"/>
    </location>
</feature>
<evidence type="ECO:0000256" key="10">
    <source>
        <dbReference type="SAM" id="Phobius"/>
    </source>
</evidence>
<dbReference type="InterPro" id="IPR000742">
    <property type="entry name" value="EGF"/>
</dbReference>
<feature type="domain" description="EGF-like" evidence="12">
    <location>
        <begin position="175"/>
        <end position="211"/>
    </location>
</feature>
<evidence type="ECO:0000256" key="8">
    <source>
        <dbReference type="PROSITE-ProRule" id="PRU00076"/>
    </source>
</evidence>
<accession>A0AAF3J3Z1</accession>